<evidence type="ECO:0000313" key="2">
    <source>
        <dbReference type="EMBL" id="KAL3417103.1"/>
    </source>
</evidence>
<reference evidence="2 3" key="1">
    <citation type="submission" date="2024-06" db="EMBL/GenBank/DDBJ databases">
        <title>Complete genome of Phlyctema vagabunda strain 19-DSS-EL-015.</title>
        <authorList>
            <person name="Fiorenzani C."/>
        </authorList>
    </citation>
    <scope>NUCLEOTIDE SEQUENCE [LARGE SCALE GENOMIC DNA]</scope>
    <source>
        <strain evidence="2 3">19-DSS-EL-015</strain>
    </source>
</reference>
<feature type="signal peptide" evidence="1">
    <location>
        <begin position="1"/>
        <end position="16"/>
    </location>
</feature>
<comment type="caution">
    <text evidence="2">The sequence shown here is derived from an EMBL/GenBank/DDBJ whole genome shotgun (WGS) entry which is preliminary data.</text>
</comment>
<protein>
    <recommendedName>
        <fullName evidence="4">Apple domain-containing protein</fullName>
    </recommendedName>
</protein>
<gene>
    <name evidence="2" type="ORF">PVAG01_11103</name>
</gene>
<dbReference type="EMBL" id="JBFCZG010000011">
    <property type="protein sequence ID" value="KAL3417103.1"/>
    <property type="molecule type" value="Genomic_DNA"/>
</dbReference>
<organism evidence="2 3">
    <name type="scientific">Phlyctema vagabunda</name>
    <dbReference type="NCBI Taxonomy" id="108571"/>
    <lineage>
        <taxon>Eukaryota</taxon>
        <taxon>Fungi</taxon>
        <taxon>Dikarya</taxon>
        <taxon>Ascomycota</taxon>
        <taxon>Pezizomycotina</taxon>
        <taxon>Leotiomycetes</taxon>
        <taxon>Helotiales</taxon>
        <taxon>Dermateaceae</taxon>
        <taxon>Phlyctema</taxon>
    </lineage>
</organism>
<name>A0ABR4P1C8_9HELO</name>
<evidence type="ECO:0008006" key="4">
    <source>
        <dbReference type="Google" id="ProtNLM"/>
    </source>
</evidence>
<feature type="chain" id="PRO_5045281062" description="Apple domain-containing protein" evidence="1">
    <location>
        <begin position="17"/>
        <end position="290"/>
    </location>
</feature>
<evidence type="ECO:0000313" key="3">
    <source>
        <dbReference type="Proteomes" id="UP001629113"/>
    </source>
</evidence>
<keyword evidence="3" id="KW-1185">Reference proteome</keyword>
<proteinExistence type="predicted"/>
<dbReference type="Proteomes" id="UP001629113">
    <property type="component" value="Unassembled WGS sequence"/>
</dbReference>
<accession>A0ABR4P1C8</accession>
<evidence type="ECO:0000256" key="1">
    <source>
        <dbReference type="SAM" id="SignalP"/>
    </source>
</evidence>
<sequence length="290" mass="30106">MKLLVYFLCMVATASGKSLGERAVCNADNCARAVTGTANAKYPASLRLADCQAFLATTTTPKVSTSTVYSNVVGTTTISVTPTPVMITTTTTQSPAITARAVKEQQADGQVVPIYASACSGAARYSSACNCWGALSRITVTAEVPITIITIVSTTSILTVTETLPTLTRTTIATATATPVGTCDTEFDGFQSYLSYLPGSNLKGHRELVRSVSSRKACCQACFDVAAHPGCMVANWTRDLFGSYGCDLLISESGVDTIAQCPAGREGFTAVSSGTNPSNSILGPCGILVT</sequence>
<keyword evidence="1" id="KW-0732">Signal</keyword>